<dbReference type="EMBL" id="CM037161">
    <property type="protein sequence ID" value="KAH7854415.1"/>
    <property type="molecule type" value="Genomic_DNA"/>
</dbReference>
<comment type="caution">
    <text evidence="1">The sequence shown here is derived from an EMBL/GenBank/DDBJ whole genome shotgun (WGS) entry which is preliminary data.</text>
</comment>
<reference evidence="1 2" key="1">
    <citation type="journal article" date="2021" name="Hortic Res">
        <title>High-quality reference genome and annotation aids understanding of berry development for evergreen blueberry (Vaccinium darrowii).</title>
        <authorList>
            <person name="Yu J."/>
            <person name="Hulse-Kemp A.M."/>
            <person name="Babiker E."/>
            <person name="Staton M."/>
        </authorList>
    </citation>
    <scope>NUCLEOTIDE SEQUENCE [LARGE SCALE GENOMIC DNA]</scope>
    <source>
        <strain evidence="2">cv. NJ 8807/NJ 8810</strain>
        <tissue evidence="1">Young leaf</tissue>
    </source>
</reference>
<organism evidence="1 2">
    <name type="scientific">Vaccinium darrowii</name>
    <dbReference type="NCBI Taxonomy" id="229202"/>
    <lineage>
        <taxon>Eukaryota</taxon>
        <taxon>Viridiplantae</taxon>
        <taxon>Streptophyta</taxon>
        <taxon>Embryophyta</taxon>
        <taxon>Tracheophyta</taxon>
        <taxon>Spermatophyta</taxon>
        <taxon>Magnoliopsida</taxon>
        <taxon>eudicotyledons</taxon>
        <taxon>Gunneridae</taxon>
        <taxon>Pentapetalae</taxon>
        <taxon>asterids</taxon>
        <taxon>Ericales</taxon>
        <taxon>Ericaceae</taxon>
        <taxon>Vaccinioideae</taxon>
        <taxon>Vaccinieae</taxon>
        <taxon>Vaccinium</taxon>
    </lineage>
</organism>
<evidence type="ECO:0000313" key="2">
    <source>
        <dbReference type="Proteomes" id="UP000828048"/>
    </source>
</evidence>
<gene>
    <name evidence="1" type="ORF">Vadar_013507</name>
</gene>
<accession>A0ACB7YNJ0</accession>
<dbReference type="Proteomes" id="UP000828048">
    <property type="component" value="Chromosome 11"/>
</dbReference>
<protein>
    <submittedName>
        <fullName evidence="1">Uncharacterized protein</fullName>
    </submittedName>
</protein>
<sequence>MDLESLGKFKRLFHNKSNPSSHSGQNDNFGFLSLFPQKVSLPNLEVLNITRLRNLETIGHCPLPVGSVSKLKEFSVQWCGKLLHALPSQFLPMLRDLEILIVERCNLLEEVFESEGVDFNESDPEILYSSLKLVRLLNLPKLIYISKRDSMVLKYIQTLEICDCDSLRCVFAATVTKSIPQLRRLEIRRCEMLSRIVAEENGMDEVEFPQLEILVLSGLPNLRRFCDSTHPLELPRLSEMDIFFCPSMDAFSLEPVSAPNLSLPGISSTSNLNNVIQLLEKERSKEEERKKEVQREALAEYMRKEEEKRRKREEWRMEWLRKQYKKTSQGHASTQILKEVHDLIGSLWSRLQSKSYQLILDPLTARMISLNETQRLQGCGFNALAAVFVRSEL</sequence>
<keyword evidence="2" id="KW-1185">Reference proteome</keyword>
<proteinExistence type="predicted"/>
<evidence type="ECO:0000313" key="1">
    <source>
        <dbReference type="EMBL" id="KAH7854415.1"/>
    </source>
</evidence>
<name>A0ACB7YNJ0_9ERIC</name>